<proteinExistence type="predicted"/>
<keyword evidence="3" id="KW-1185">Reference proteome</keyword>
<evidence type="ECO:0000313" key="3">
    <source>
        <dbReference type="Proteomes" id="UP000799424"/>
    </source>
</evidence>
<gene>
    <name evidence="2" type="ORF">CC86DRAFT_382663</name>
</gene>
<dbReference type="EMBL" id="MU006227">
    <property type="protein sequence ID" value="KAF2825642.1"/>
    <property type="molecule type" value="Genomic_DNA"/>
</dbReference>
<dbReference type="OrthoDB" id="3944128at2759"/>
<dbReference type="Proteomes" id="UP000799424">
    <property type="component" value="Unassembled WGS sequence"/>
</dbReference>
<reference evidence="2" key="1">
    <citation type="journal article" date="2020" name="Stud. Mycol.">
        <title>101 Dothideomycetes genomes: a test case for predicting lifestyles and emergence of pathogens.</title>
        <authorList>
            <person name="Haridas S."/>
            <person name="Albert R."/>
            <person name="Binder M."/>
            <person name="Bloem J."/>
            <person name="Labutti K."/>
            <person name="Salamov A."/>
            <person name="Andreopoulos B."/>
            <person name="Baker S."/>
            <person name="Barry K."/>
            <person name="Bills G."/>
            <person name="Bluhm B."/>
            <person name="Cannon C."/>
            <person name="Castanera R."/>
            <person name="Culley D."/>
            <person name="Daum C."/>
            <person name="Ezra D."/>
            <person name="Gonzalez J."/>
            <person name="Henrissat B."/>
            <person name="Kuo A."/>
            <person name="Liang C."/>
            <person name="Lipzen A."/>
            <person name="Lutzoni F."/>
            <person name="Magnuson J."/>
            <person name="Mondo S."/>
            <person name="Nolan M."/>
            <person name="Ohm R."/>
            <person name="Pangilinan J."/>
            <person name="Park H.-J."/>
            <person name="Ramirez L."/>
            <person name="Alfaro M."/>
            <person name="Sun H."/>
            <person name="Tritt A."/>
            <person name="Yoshinaga Y."/>
            <person name="Zwiers L.-H."/>
            <person name="Turgeon B."/>
            <person name="Goodwin S."/>
            <person name="Spatafora J."/>
            <person name="Crous P."/>
            <person name="Grigoriev I."/>
        </authorList>
    </citation>
    <scope>NUCLEOTIDE SEQUENCE</scope>
    <source>
        <strain evidence="2">CBS 113818</strain>
    </source>
</reference>
<evidence type="ECO:0000313" key="2">
    <source>
        <dbReference type="EMBL" id="KAF2825642.1"/>
    </source>
</evidence>
<evidence type="ECO:0000256" key="1">
    <source>
        <dbReference type="SAM" id="MobiDB-lite"/>
    </source>
</evidence>
<accession>A0A6A6ZX85</accession>
<protein>
    <submittedName>
        <fullName evidence="2">Uncharacterized protein</fullName>
    </submittedName>
</protein>
<dbReference type="AlphaFoldDB" id="A0A6A6ZX85"/>
<organism evidence="2 3">
    <name type="scientific">Ophiobolus disseminans</name>
    <dbReference type="NCBI Taxonomy" id="1469910"/>
    <lineage>
        <taxon>Eukaryota</taxon>
        <taxon>Fungi</taxon>
        <taxon>Dikarya</taxon>
        <taxon>Ascomycota</taxon>
        <taxon>Pezizomycotina</taxon>
        <taxon>Dothideomycetes</taxon>
        <taxon>Pleosporomycetidae</taxon>
        <taxon>Pleosporales</taxon>
        <taxon>Pleosporineae</taxon>
        <taxon>Phaeosphaeriaceae</taxon>
        <taxon>Ophiobolus</taxon>
    </lineage>
</organism>
<sequence length="372" mass="38113">MAQAGDPCHPIIELPTKVQRLQFAWLNCGPGKEGGFYDPPTTLGQGLHLVPTTTANTVATKPPASPEQHIPQTPTSTPQSPPKEPAEATATLGASDLSLDPPASIESSSAIPISLQGSSTTIISGSLTLTQTAMQKSLTIHPAQPTVITLPPQPGQQVPSVVTLVVTIITLVAVSSSRLDSITMAPAVPMSQAFAVVLGSQTLWPGNSVILDGSTSTLASGATTVVGGVEVSLDAQGERVVVGRTSTIALRTDVLPSSGPVVLTIGSFMFTVPNAAAGNEVVLGTQSLLPGSSIVVDGTVVSLRPDSATLFINGSPLPLHLAKPMSTPGPKIYPVVLARTTLMPDSLTRLTVGTQTLKMGGVAVMLPRRSLC</sequence>
<feature type="region of interest" description="Disordered" evidence="1">
    <location>
        <begin position="56"/>
        <end position="89"/>
    </location>
</feature>
<name>A0A6A6ZX85_9PLEO</name>